<dbReference type="Pfam" id="PF13103">
    <property type="entry name" value="TonB_2"/>
    <property type="match status" value="1"/>
</dbReference>
<feature type="compositionally biased region" description="Pro residues" evidence="5">
    <location>
        <begin position="213"/>
        <end position="257"/>
    </location>
</feature>
<accession>A0AA97B9M5</accession>
<feature type="compositionally biased region" description="Low complexity" evidence="5">
    <location>
        <begin position="158"/>
        <end position="171"/>
    </location>
</feature>
<reference evidence="6" key="1">
    <citation type="submission" date="2020-05" db="EMBL/GenBank/DDBJ databases">
        <authorList>
            <person name="Zhu T."/>
            <person name="Keshari N."/>
            <person name="Lu X."/>
        </authorList>
    </citation>
    <scope>NUCLEOTIDE SEQUENCE</scope>
    <source>
        <strain evidence="6">NK1-22</strain>
    </source>
</reference>
<evidence type="ECO:0000256" key="4">
    <source>
        <dbReference type="ARBA" id="ARBA00023136"/>
    </source>
</evidence>
<proteinExistence type="predicted"/>
<name>A0AA97B9M5_9CYAN</name>
<dbReference type="InterPro" id="IPR006260">
    <property type="entry name" value="TonB/TolA_C"/>
</dbReference>
<keyword evidence="3" id="KW-1133">Transmembrane helix</keyword>
<dbReference type="Gene3D" id="3.30.1150.10">
    <property type="match status" value="1"/>
</dbReference>
<feature type="compositionally biased region" description="Pro residues" evidence="5">
    <location>
        <begin position="146"/>
        <end position="157"/>
    </location>
</feature>
<dbReference type="RefSeq" id="WP_316791763.1">
    <property type="nucleotide sequence ID" value="NZ_CP053540.1"/>
</dbReference>
<evidence type="ECO:0000313" key="6">
    <source>
        <dbReference type="EMBL" id="WOB42850.1"/>
    </source>
</evidence>
<protein>
    <submittedName>
        <fullName evidence="6">TonB family protein</fullName>
    </submittedName>
</protein>
<evidence type="ECO:0000256" key="1">
    <source>
        <dbReference type="ARBA" id="ARBA00004167"/>
    </source>
</evidence>
<dbReference type="AlphaFoldDB" id="A0AA97B9M5"/>
<feature type="compositionally biased region" description="Low complexity" evidence="5">
    <location>
        <begin position="187"/>
        <end position="203"/>
    </location>
</feature>
<dbReference type="GO" id="GO:0016020">
    <property type="term" value="C:membrane"/>
    <property type="evidence" value="ECO:0007669"/>
    <property type="project" value="UniProtKB-SubCell"/>
</dbReference>
<evidence type="ECO:0000256" key="5">
    <source>
        <dbReference type="SAM" id="MobiDB-lite"/>
    </source>
</evidence>
<feature type="region of interest" description="Disordered" evidence="5">
    <location>
        <begin position="128"/>
        <end position="274"/>
    </location>
</feature>
<dbReference type="NCBIfam" id="TIGR01352">
    <property type="entry name" value="tonB_Cterm"/>
    <property type="match status" value="1"/>
</dbReference>
<feature type="compositionally biased region" description="Pro residues" evidence="5">
    <location>
        <begin position="172"/>
        <end position="186"/>
    </location>
</feature>
<keyword evidence="4" id="KW-0472">Membrane</keyword>
<dbReference type="EMBL" id="CP053540">
    <property type="protein sequence ID" value="WOB42850.1"/>
    <property type="molecule type" value="Genomic_DNA"/>
</dbReference>
<gene>
    <name evidence="6" type="ORF">HNI00_06585</name>
</gene>
<dbReference type="SUPFAM" id="SSF74653">
    <property type="entry name" value="TolA/TonB C-terminal domain"/>
    <property type="match status" value="1"/>
</dbReference>
<keyword evidence="2" id="KW-0812">Transmembrane</keyword>
<comment type="subcellular location">
    <subcellularLocation>
        <location evidence="1">Membrane</location>
        <topology evidence="1">Single-pass membrane protein</topology>
    </subcellularLocation>
</comment>
<evidence type="ECO:0000256" key="2">
    <source>
        <dbReference type="ARBA" id="ARBA00022692"/>
    </source>
</evidence>
<dbReference type="PRINTS" id="PR01217">
    <property type="entry name" value="PRICHEXTENSN"/>
</dbReference>
<sequence>MSRLGRYRSRVMTRQRKHLVLYVTAAAAFHAGAVTAGWVAWQLPEPPQVEPPSPAQPIEFVYLDAPETGAVEAALRRAQVSQKATGEKVDALPTNAGKAVEFQKDAVTLAGSKGTALDEGTAAIAPAEDRSEKALPQPAAHASRPVVPPAAPAPAPSPIREAIPAEIAPSAAPAPVPPTPPPPAASPSPAATPVAVAPAAPTPNGLPALSPAPFVPPEPIPSPLDRPPLPPPQPLWEAALPPPPDFSPVSPQPPQPLPEVVVAGNPAAAPPPPGQGLDGIANPDRTTAANPLANPPGLSAQRDPAWGEYVNQLNRDVQEVWQQVPIDRPYRVIVRLTLDRAGNLLDLQLAEPSGFADADAAAIAAVQQSAPFEPFPATATRDRIRVNLTFNYNLVEPGAAARDPGAKE</sequence>
<organism evidence="6">
    <name type="scientific">Thermoleptolyngbya oregonensis NK1-22</name>
    <dbReference type="NCBI Taxonomy" id="2547457"/>
    <lineage>
        <taxon>Bacteria</taxon>
        <taxon>Bacillati</taxon>
        <taxon>Cyanobacteriota</taxon>
        <taxon>Cyanophyceae</taxon>
        <taxon>Oculatellales</taxon>
        <taxon>Oculatellaceae</taxon>
        <taxon>Thermoleptolyngbya</taxon>
    </lineage>
</organism>
<evidence type="ECO:0000256" key="3">
    <source>
        <dbReference type="ARBA" id="ARBA00022989"/>
    </source>
</evidence>
<dbReference type="KEGG" id="tog:HNI00_06585"/>